<dbReference type="SUPFAM" id="SSF52402">
    <property type="entry name" value="Adenine nucleotide alpha hydrolases-like"/>
    <property type="match status" value="1"/>
</dbReference>
<dbReference type="InterPro" id="IPR005232">
    <property type="entry name" value="LarE"/>
</dbReference>
<dbReference type="RefSeq" id="WP_186860270.1">
    <property type="nucleotide sequence ID" value="NZ_JACOOO010000025.1"/>
</dbReference>
<dbReference type="InterPro" id="IPR014729">
    <property type="entry name" value="Rossmann-like_a/b/a_fold"/>
</dbReference>
<dbReference type="Gene3D" id="3.40.50.620">
    <property type="entry name" value="HUPs"/>
    <property type="match status" value="1"/>
</dbReference>
<dbReference type="NCBIfam" id="TIGR00268">
    <property type="entry name" value="ATP-dependent sacrificial sulfur transferase LarE"/>
    <property type="match status" value="1"/>
</dbReference>
<dbReference type="CDD" id="cd01990">
    <property type="entry name" value="LarE-like"/>
    <property type="match status" value="1"/>
</dbReference>
<dbReference type="PIRSF" id="PIRSF006661">
    <property type="entry name" value="PP-lp_UCP006661"/>
    <property type="match status" value="1"/>
</dbReference>
<protein>
    <submittedName>
        <fullName evidence="2">ATP-dependent sacrificial sulfur transferase LarE</fullName>
    </submittedName>
</protein>
<dbReference type="InterPro" id="IPR052188">
    <property type="entry name" value="Ni-pincer_cofactor_biosynth"/>
</dbReference>
<proteinExistence type="predicted"/>
<dbReference type="Proteomes" id="UP000596929">
    <property type="component" value="Unassembled WGS sequence"/>
</dbReference>
<name>A0ABR7DDZ7_9CLOT</name>
<sequence>MGKYEVLLERLKEKENVCIAFSGGVDSTFLLKAAKVALGKNVLAITVTSSMCPERELNEAKKFCYNLGVKHILIEADEYSVPEFIENGKERCYFCKRGIFTKVKAIAKENGFDFVADGSNKDDDNDYRPGMRALRELGVISPLKEAGLTKNEIREISKELNIETWDKPSMACLASRIPYGKSITREKLKKVELAEEFLLSKGFKQFRVRYYDELAKIEVLKEEISKIISISQEIISKFKEIGFTYVTIDLEGFRTGSMNESLKGIKVGEDIE</sequence>
<evidence type="ECO:0000313" key="3">
    <source>
        <dbReference type="Proteomes" id="UP000596929"/>
    </source>
</evidence>
<feature type="domain" description="NAD/GMP synthase" evidence="1">
    <location>
        <begin position="14"/>
        <end position="78"/>
    </location>
</feature>
<dbReference type="PANTHER" id="PTHR43169:SF2">
    <property type="entry name" value="NAD_GMP SYNTHASE DOMAIN-CONTAINING PROTEIN"/>
    <property type="match status" value="1"/>
</dbReference>
<accession>A0ABR7DDZ7</accession>
<reference evidence="2 3" key="1">
    <citation type="submission" date="2020-08" db="EMBL/GenBank/DDBJ databases">
        <title>Genome public.</title>
        <authorList>
            <person name="Liu C."/>
            <person name="Sun Q."/>
        </authorList>
    </citation>
    <scope>NUCLEOTIDE SEQUENCE [LARGE SCALE GENOMIC DNA]</scope>
    <source>
        <strain evidence="2 3">NSJ-6</strain>
    </source>
</reference>
<evidence type="ECO:0000313" key="2">
    <source>
        <dbReference type="EMBL" id="MBC5629610.1"/>
    </source>
</evidence>
<comment type="caution">
    <text evidence="2">The sequence shown here is derived from an EMBL/GenBank/DDBJ whole genome shotgun (WGS) entry which is preliminary data.</text>
</comment>
<gene>
    <name evidence="2" type="primary">larE</name>
    <name evidence="2" type="ORF">H8S20_11985</name>
</gene>
<dbReference type="GO" id="GO:0016740">
    <property type="term" value="F:transferase activity"/>
    <property type="evidence" value="ECO:0007669"/>
    <property type="project" value="UniProtKB-KW"/>
</dbReference>
<keyword evidence="3" id="KW-1185">Reference proteome</keyword>
<evidence type="ECO:0000259" key="1">
    <source>
        <dbReference type="Pfam" id="PF02540"/>
    </source>
</evidence>
<keyword evidence="2" id="KW-0808">Transferase</keyword>
<dbReference type="PANTHER" id="PTHR43169">
    <property type="entry name" value="EXSB FAMILY PROTEIN"/>
    <property type="match status" value="1"/>
</dbReference>
<dbReference type="InterPro" id="IPR022310">
    <property type="entry name" value="NAD/GMP_synthase"/>
</dbReference>
<dbReference type="EMBL" id="JACOOO010000025">
    <property type="protein sequence ID" value="MBC5629610.1"/>
    <property type="molecule type" value="Genomic_DNA"/>
</dbReference>
<dbReference type="Pfam" id="PF02540">
    <property type="entry name" value="NAD_synthase"/>
    <property type="match status" value="1"/>
</dbReference>
<organism evidence="2 3">
    <name type="scientific">Clostridium hominis</name>
    <dbReference type="NCBI Taxonomy" id="2763036"/>
    <lineage>
        <taxon>Bacteria</taxon>
        <taxon>Bacillati</taxon>
        <taxon>Bacillota</taxon>
        <taxon>Clostridia</taxon>
        <taxon>Eubacteriales</taxon>
        <taxon>Clostridiaceae</taxon>
        <taxon>Clostridium</taxon>
    </lineage>
</organism>